<dbReference type="RefSeq" id="WP_076478714.1">
    <property type="nucleotide sequence ID" value="NZ_FTNT01000004.1"/>
</dbReference>
<evidence type="ECO:0000313" key="4">
    <source>
        <dbReference type="EMBL" id="SIR95739.1"/>
    </source>
</evidence>
<dbReference type="AlphaFoldDB" id="A0A1N7F604"/>
<feature type="domain" description="Nitroreductase" evidence="3">
    <location>
        <begin position="70"/>
        <end position="148"/>
    </location>
</feature>
<gene>
    <name evidence="4" type="ORF">SAMN05445060_1843</name>
</gene>
<feature type="domain" description="Nitroreductase" evidence="3">
    <location>
        <begin position="5"/>
        <end position="50"/>
    </location>
</feature>
<dbReference type="PANTHER" id="PTHR43673:SF10">
    <property type="entry name" value="NADH DEHYDROGENASE_NAD(P)H NITROREDUCTASE XCC3605-RELATED"/>
    <property type="match status" value="1"/>
</dbReference>
<dbReference type="PANTHER" id="PTHR43673">
    <property type="entry name" value="NAD(P)H NITROREDUCTASE YDGI-RELATED"/>
    <property type="match status" value="1"/>
</dbReference>
<evidence type="ECO:0000313" key="5">
    <source>
        <dbReference type="Proteomes" id="UP000186218"/>
    </source>
</evidence>
<keyword evidence="2" id="KW-0560">Oxidoreductase</keyword>
<dbReference type="SUPFAM" id="SSF55469">
    <property type="entry name" value="FMN-dependent nitroreductase-like"/>
    <property type="match status" value="1"/>
</dbReference>
<comment type="similarity">
    <text evidence="1">Belongs to the nitroreductase family.</text>
</comment>
<dbReference type="InterPro" id="IPR029479">
    <property type="entry name" value="Nitroreductase"/>
</dbReference>
<evidence type="ECO:0000256" key="1">
    <source>
        <dbReference type="ARBA" id="ARBA00007118"/>
    </source>
</evidence>
<protein>
    <submittedName>
        <fullName evidence="4">Nitroreductase</fullName>
    </submittedName>
</protein>
<organism evidence="4 5">
    <name type="scientific">Williamsia sterculiae</name>
    <dbReference type="NCBI Taxonomy" id="1344003"/>
    <lineage>
        <taxon>Bacteria</taxon>
        <taxon>Bacillati</taxon>
        <taxon>Actinomycetota</taxon>
        <taxon>Actinomycetes</taxon>
        <taxon>Mycobacteriales</taxon>
        <taxon>Nocardiaceae</taxon>
        <taxon>Williamsia</taxon>
    </lineage>
</organism>
<dbReference type="Gene3D" id="3.40.109.10">
    <property type="entry name" value="NADH Oxidase"/>
    <property type="match status" value="1"/>
</dbReference>
<evidence type="ECO:0000259" key="3">
    <source>
        <dbReference type="Pfam" id="PF00881"/>
    </source>
</evidence>
<dbReference type="STRING" id="1344003.SAMN05445060_1843"/>
<name>A0A1N7F604_9NOCA</name>
<accession>A0A1N7F604</accession>
<keyword evidence="5" id="KW-1185">Reference proteome</keyword>
<dbReference type="InterPro" id="IPR000415">
    <property type="entry name" value="Nitroreductase-like"/>
</dbReference>
<evidence type="ECO:0000256" key="2">
    <source>
        <dbReference type="ARBA" id="ARBA00023002"/>
    </source>
</evidence>
<reference evidence="4 5" key="1">
    <citation type="submission" date="2017-01" db="EMBL/GenBank/DDBJ databases">
        <authorList>
            <person name="Mah S.A."/>
            <person name="Swanson W.J."/>
            <person name="Moy G.W."/>
            <person name="Vacquier V.D."/>
        </authorList>
    </citation>
    <scope>NUCLEOTIDE SEQUENCE [LARGE SCALE GENOMIC DNA]</scope>
    <source>
        <strain evidence="4 5">CPCC 203464</strain>
    </source>
</reference>
<dbReference type="Pfam" id="PF00881">
    <property type="entry name" value="Nitroreductase"/>
    <property type="match status" value="2"/>
</dbReference>
<dbReference type="EMBL" id="FTNT01000004">
    <property type="protein sequence ID" value="SIR95739.1"/>
    <property type="molecule type" value="Genomic_DNA"/>
</dbReference>
<proteinExistence type="inferred from homology"/>
<dbReference type="OrthoDB" id="9802510at2"/>
<sequence>MHELIAARRSARGYDATAEITDDQLDAILEAGRWAPTWGAEQPVRFIVGRRGDTTFDGLVATMRRGNLRWAPASAALVLICTRTLPDEHRADTYAAVDVGLATAQMILQAVAEGFNGHPMAGFTPQQAVETFAIPVSERPLVLLAIGRLADPATVDPEVAERDDRERTRLPLREVAFADRWGTPYR</sequence>
<dbReference type="GO" id="GO:0016491">
    <property type="term" value="F:oxidoreductase activity"/>
    <property type="evidence" value="ECO:0007669"/>
    <property type="project" value="UniProtKB-KW"/>
</dbReference>
<dbReference type="Proteomes" id="UP000186218">
    <property type="component" value="Unassembled WGS sequence"/>
</dbReference>